<evidence type="ECO:0000256" key="1">
    <source>
        <dbReference type="SAM" id="MobiDB-lite"/>
    </source>
</evidence>
<dbReference type="OrthoDB" id="9802792at2"/>
<feature type="domain" description="DUF1508" evidence="2">
    <location>
        <begin position="10"/>
        <end position="57"/>
    </location>
</feature>
<dbReference type="PANTHER" id="PTHR40606">
    <property type="match status" value="1"/>
</dbReference>
<feature type="domain" description="DUF1508" evidence="2">
    <location>
        <begin position="62"/>
        <end position="108"/>
    </location>
</feature>
<sequence length="113" mass="12329">MGRKFEIKRASDGQFHFNLKAGNNQVILTSEMYTTKAAAINGINSVQTNAPHDNLYDRRESKKQEPYFVLKATNGQIIGNSEMYSSTSAMENGISSVKTNAPGAPVEDLTAAE</sequence>
<dbReference type="Pfam" id="PF07411">
    <property type="entry name" value="DUF1508"/>
    <property type="match status" value="2"/>
</dbReference>
<evidence type="ECO:0000259" key="2">
    <source>
        <dbReference type="Pfam" id="PF07411"/>
    </source>
</evidence>
<organism evidence="3 4">
    <name type="scientific">Acaryochloris marina (strain MBIC 11017)</name>
    <dbReference type="NCBI Taxonomy" id="329726"/>
    <lineage>
        <taxon>Bacteria</taxon>
        <taxon>Bacillati</taxon>
        <taxon>Cyanobacteriota</taxon>
        <taxon>Cyanophyceae</taxon>
        <taxon>Acaryochloridales</taxon>
        <taxon>Acaryochloridaceae</taxon>
        <taxon>Acaryochloris</taxon>
    </lineage>
</organism>
<dbReference type="KEGG" id="amr:AM1_B0313"/>
<dbReference type="InterPro" id="IPR051141">
    <property type="entry name" value="UPF0339_domain"/>
</dbReference>
<name>A8ZLK5_ACAM1</name>
<dbReference type="InterPro" id="IPR036913">
    <property type="entry name" value="YegP-like_sf"/>
</dbReference>
<dbReference type="Gene3D" id="2.30.29.80">
    <property type="match status" value="1"/>
</dbReference>
<dbReference type="RefSeq" id="WP_012167180.1">
    <property type="nucleotide sequence ID" value="NC_009927.1"/>
</dbReference>
<evidence type="ECO:0000313" key="3">
    <source>
        <dbReference type="EMBL" id="ABW32032.1"/>
    </source>
</evidence>
<dbReference type="EMBL" id="CP000839">
    <property type="protein sequence ID" value="ABW32032.1"/>
    <property type="molecule type" value="Genomic_DNA"/>
</dbReference>
<feature type="region of interest" description="Disordered" evidence="1">
    <location>
        <begin position="94"/>
        <end position="113"/>
    </location>
</feature>
<dbReference type="Proteomes" id="UP000000268">
    <property type="component" value="Plasmid pREB2"/>
</dbReference>
<geneLocation type="plasmid" evidence="3 4">
    <name>pREB2</name>
</geneLocation>
<proteinExistence type="predicted"/>
<evidence type="ECO:0000313" key="4">
    <source>
        <dbReference type="Proteomes" id="UP000000268"/>
    </source>
</evidence>
<dbReference type="SUPFAM" id="SSF160113">
    <property type="entry name" value="YegP-like"/>
    <property type="match status" value="2"/>
</dbReference>
<dbReference type="HOGENOM" id="CLU_163886_0_0_3"/>
<protein>
    <recommendedName>
        <fullName evidence="2">DUF1508 domain-containing protein</fullName>
    </recommendedName>
</protein>
<accession>A8ZLK5</accession>
<reference evidence="3 4" key="1">
    <citation type="journal article" date="2008" name="Proc. Natl. Acad. Sci. U.S.A.">
        <title>Niche adaptation and genome expansion in the chlorophyll d-producing cyanobacterium Acaryochloris marina.</title>
        <authorList>
            <person name="Swingley W.D."/>
            <person name="Chen M."/>
            <person name="Cheung P.C."/>
            <person name="Conrad A.L."/>
            <person name="Dejesa L.C."/>
            <person name="Hao J."/>
            <person name="Honchak B.M."/>
            <person name="Karbach L.E."/>
            <person name="Kurdoglu A."/>
            <person name="Lahiri S."/>
            <person name="Mastrian S.D."/>
            <person name="Miyashita H."/>
            <person name="Page L."/>
            <person name="Ramakrishna P."/>
            <person name="Satoh S."/>
            <person name="Sattley W.M."/>
            <person name="Shimada Y."/>
            <person name="Taylor H.L."/>
            <person name="Tomo T."/>
            <person name="Tsuchiya T."/>
            <person name="Wang Z.T."/>
            <person name="Raymond J."/>
            <person name="Mimuro M."/>
            <person name="Blankenship R.E."/>
            <person name="Touchman J.W."/>
        </authorList>
    </citation>
    <scope>NUCLEOTIDE SEQUENCE [LARGE SCALE GENOMIC DNA]</scope>
    <source>
        <strain evidence="4">MBIC 11017</strain>
        <plasmid evidence="4">Plasmid pREB2</plasmid>
    </source>
</reference>
<dbReference type="PANTHER" id="PTHR40606:SF1">
    <property type="entry name" value="UPF0339 PROTEIN YEGP"/>
    <property type="match status" value="1"/>
</dbReference>
<keyword evidence="3" id="KW-0614">Plasmid</keyword>
<dbReference type="InterPro" id="IPR010879">
    <property type="entry name" value="DUF1508"/>
</dbReference>
<gene>
    <name evidence="3" type="ordered locus">AM1_B0313</name>
</gene>
<dbReference type="AlphaFoldDB" id="A8ZLK5"/>
<keyword evidence="4" id="KW-1185">Reference proteome</keyword>